<dbReference type="OMA" id="CSNENME"/>
<name>H3D533_TETNG</name>
<feature type="domain" description="BZIP" evidence="21">
    <location>
        <begin position="311"/>
        <end position="374"/>
    </location>
</feature>
<keyword evidence="16" id="KW-0325">Glycoprotein</keyword>
<dbReference type="PANTHER" id="PTHR46004">
    <property type="entry name" value="CYCLIC AMP RESPONSE ELEMENT-BINDING PROTEIN A"/>
    <property type="match status" value="1"/>
</dbReference>
<feature type="compositionally biased region" description="Basic and acidic residues" evidence="20">
    <location>
        <begin position="160"/>
        <end position="182"/>
    </location>
</feature>
<evidence type="ECO:0000256" key="19">
    <source>
        <dbReference type="SAM" id="Coils"/>
    </source>
</evidence>
<evidence type="ECO:0000256" key="13">
    <source>
        <dbReference type="ARBA" id="ARBA00023136"/>
    </source>
</evidence>
<dbReference type="HOGENOM" id="CLU_037638_0_0_1"/>
<keyword evidence="9" id="KW-0735">Signal-anchor</keyword>
<evidence type="ECO:0000256" key="4">
    <source>
        <dbReference type="ARBA" id="ARBA00011195"/>
    </source>
</evidence>
<dbReference type="Gene3D" id="1.20.5.170">
    <property type="match status" value="1"/>
</dbReference>
<dbReference type="PANTHER" id="PTHR46004:SF2">
    <property type="entry name" value="CYCLIC AMP-RESPONSIVE ELEMENT-BINDING PROTEIN 3-LIKE PROTEIN 2"/>
    <property type="match status" value="1"/>
</dbReference>
<evidence type="ECO:0000256" key="20">
    <source>
        <dbReference type="SAM" id="MobiDB-lite"/>
    </source>
</evidence>
<comment type="subcellular location">
    <subcellularLocation>
        <location evidence="2">Endoplasmic reticulum membrane</location>
        <topology evidence="2">Single-pass type II membrane protein</topology>
    </subcellularLocation>
    <subcellularLocation>
        <location evidence="1">Nucleus</location>
    </subcellularLocation>
</comment>
<comment type="similarity">
    <text evidence="3">Belongs to the bZIP family. ATF subfamily.</text>
</comment>
<keyword evidence="15" id="KW-0804">Transcription</keyword>
<evidence type="ECO:0000256" key="17">
    <source>
        <dbReference type="ARBA" id="ARBA00023230"/>
    </source>
</evidence>
<keyword evidence="18" id="KW-0539">Nucleus</keyword>
<sequence length="543" mass="58658">MEILDGPESFLQWDRNLSELSEAEEIDSMLYTNHFSELLDDLSQDALLGQLLSDPFLCGGRCGVEAMEGEDGADLSPSSPLPPHITAEHSYSLCGDSGPQSPLSHLTGEQGSEAGESEGDPADWPMASEGPPAASPAAPAAASTSVGSNQGKAVKVSRGRRQEASERSSDVPHVHLQVKEESVLPQVKLEPHEVDQFLNLSPKSSGLEVLQMPPTPPSSHGSDSEGSQSPVHAPPGLSCPTSPTSPAPTQAPLKTSPRASSCLSNSPLLTAPHKLQGSGPLILTEEERRTLVAEGYPVPTKLPLTKAEEKALKKIRRKIKNKISAQESRRKKKEYMDTLEKKVETCTNENSELRRKVETLEGANKSLLEQLQSLQDMVAGKLTRSCRVAGTQTTSCLMVVMLCFALFLGSFYPGSLIPSSSITETGLTSSQLTAKESYIATVKSRNLLSTFEDEQPHLLGLGGEYPLEMEDTPAVVMAAWRRSEQQNLGAEPSRAEAHPPFSNKRNDTLTAKNLLLDLHRSLEQRVSESSKVVELERTVNETS</sequence>
<dbReference type="GO" id="GO:0000981">
    <property type="term" value="F:DNA-binding transcription factor activity, RNA polymerase II-specific"/>
    <property type="evidence" value="ECO:0007669"/>
    <property type="project" value="TreeGrafter"/>
</dbReference>
<reference evidence="22" key="2">
    <citation type="submission" date="2025-08" db="UniProtKB">
        <authorList>
            <consortium name="Ensembl"/>
        </authorList>
    </citation>
    <scope>IDENTIFICATION</scope>
</reference>
<dbReference type="Pfam" id="PF00170">
    <property type="entry name" value="bZIP_1"/>
    <property type="match status" value="1"/>
</dbReference>
<keyword evidence="8" id="KW-0256">Endoplasmic reticulum</keyword>
<feature type="region of interest" description="Disordered" evidence="20">
    <location>
        <begin position="206"/>
        <end position="267"/>
    </location>
</feature>
<protein>
    <recommendedName>
        <fullName evidence="5">Cyclic AMP-responsive element-binding protein 3-like protein 2</fullName>
    </recommendedName>
</protein>
<accession>H3D533</accession>
<keyword evidence="10" id="KW-1133">Transmembrane helix</keyword>
<dbReference type="STRING" id="99883.ENSTNIP00000015622"/>
<keyword evidence="19" id="KW-0175">Coiled coil</keyword>
<dbReference type="GO" id="GO:0003330">
    <property type="term" value="P:regulation of extracellular matrix constituent secretion"/>
    <property type="evidence" value="ECO:0007669"/>
    <property type="project" value="Ensembl"/>
</dbReference>
<evidence type="ECO:0000313" key="23">
    <source>
        <dbReference type="Proteomes" id="UP000007303"/>
    </source>
</evidence>
<evidence type="ECO:0000256" key="2">
    <source>
        <dbReference type="ARBA" id="ARBA00004648"/>
    </source>
</evidence>
<keyword evidence="12" id="KW-0238">DNA-binding</keyword>
<feature type="compositionally biased region" description="Low complexity" evidence="20">
    <location>
        <begin position="131"/>
        <end position="143"/>
    </location>
</feature>
<dbReference type="InterPro" id="IPR046347">
    <property type="entry name" value="bZIP_sf"/>
</dbReference>
<dbReference type="PROSITE" id="PS00036">
    <property type="entry name" value="BZIP_BASIC"/>
    <property type="match status" value="1"/>
</dbReference>
<dbReference type="Ensembl" id="ENSTNIT00000015829.1">
    <property type="protein sequence ID" value="ENSTNIP00000015622.1"/>
    <property type="gene ID" value="ENSTNIG00000012649.1"/>
</dbReference>
<feature type="region of interest" description="Disordered" evidence="20">
    <location>
        <begin position="69"/>
        <end position="185"/>
    </location>
</feature>
<evidence type="ECO:0000256" key="18">
    <source>
        <dbReference type="ARBA" id="ARBA00023242"/>
    </source>
</evidence>
<keyword evidence="14" id="KW-0010">Activator</keyword>
<dbReference type="CDD" id="cd14689">
    <property type="entry name" value="bZIP_CREB3"/>
    <property type="match status" value="1"/>
</dbReference>
<comment type="subunit">
    <text evidence="4">Binds DNA as a dimer.</text>
</comment>
<keyword evidence="13" id="KW-0472">Membrane</keyword>
<evidence type="ECO:0000313" key="22">
    <source>
        <dbReference type="Ensembl" id="ENSTNIP00000015622.1"/>
    </source>
</evidence>
<evidence type="ECO:0000256" key="1">
    <source>
        <dbReference type="ARBA" id="ARBA00004123"/>
    </source>
</evidence>
<dbReference type="Proteomes" id="UP000007303">
    <property type="component" value="Unassembled WGS sequence"/>
</dbReference>
<feature type="coiled-coil region" evidence="19">
    <location>
        <begin position="336"/>
        <end position="377"/>
    </location>
</feature>
<feature type="compositionally biased region" description="Polar residues" evidence="20">
    <location>
        <begin position="257"/>
        <end position="267"/>
    </location>
</feature>
<evidence type="ECO:0000256" key="3">
    <source>
        <dbReference type="ARBA" id="ARBA00009050"/>
    </source>
</evidence>
<feature type="compositionally biased region" description="Low complexity" evidence="20">
    <location>
        <begin position="218"/>
        <end position="230"/>
    </location>
</feature>
<feature type="region of interest" description="Disordered" evidence="20">
    <location>
        <begin position="486"/>
        <end position="506"/>
    </location>
</feature>
<dbReference type="AlphaFoldDB" id="H3D533"/>
<evidence type="ECO:0000256" key="14">
    <source>
        <dbReference type="ARBA" id="ARBA00023159"/>
    </source>
</evidence>
<dbReference type="GO" id="GO:0005634">
    <property type="term" value="C:nucleus"/>
    <property type="evidence" value="ECO:0007669"/>
    <property type="project" value="UniProtKB-SubCell"/>
</dbReference>
<evidence type="ECO:0000256" key="16">
    <source>
        <dbReference type="ARBA" id="ARBA00023180"/>
    </source>
</evidence>
<dbReference type="FunFam" id="1.20.5.170:FF:000054">
    <property type="entry name" value="Cyclic AMP-responsive element-binding protein 3-like 2"/>
    <property type="match status" value="1"/>
</dbReference>
<proteinExistence type="inferred from homology"/>
<feature type="compositionally biased region" description="Low complexity" evidence="20">
    <location>
        <begin position="240"/>
        <end position="252"/>
    </location>
</feature>
<dbReference type="SMART" id="SM00338">
    <property type="entry name" value="BRLZ"/>
    <property type="match status" value="1"/>
</dbReference>
<keyword evidence="7" id="KW-0812">Transmembrane</keyword>
<evidence type="ECO:0000256" key="12">
    <source>
        <dbReference type="ARBA" id="ARBA00023125"/>
    </source>
</evidence>
<evidence type="ECO:0000256" key="15">
    <source>
        <dbReference type="ARBA" id="ARBA00023163"/>
    </source>
</evidence>
<keyword evidence="23" id="KW-1185">Reference proteome</keyword>
<dbReference type="GO" id="GO:0006986">
    <property type="term" value="P:response to unfolded protein"/>
    <property type="evidence" value="ECO:0007669"/>
    <property type="project" value="UniProtKB-KW"/>
</dbReference>
<dbReference type="InterPro" id="IPR004827">
    <property type="entry name" value="bZIP"/>
</dbReference>
<organism evidence="22 23">
    <name type="scientific">Tetraodon nigroviridis</name>
    <name type="common">Spotted green pufferfish</name>
    <name type="synonym">Chelonodon nigroviridis</name>
    <dbReference type="NCBI Taxonomy" id="99883"/>
    <lineage>
        <taxon>Eukaryota</taxon>
        <taxon>Metazoa</taxon>
        <taxon>Chordata</taxon>
        <taxon>Craniata</taxon>
        <taxon>Vertebrata</taxon>
        <taxon>Euteleostomi</taxon>
        <taxon>Actinopterygii</taxon>
        <taxon>Neopterygii</taxon>
        <taxon>Teleostei</taxon>
        <taxon>Neoteleostei</taxon>
        <taxon>Acanthomorphata</taxon>
        <taxon>Eupercaria</taxon>
        <taxon>Tetraodontiformes</taxon>
        <taxon>Tetradontoidea</taxon>
        <taxon>Tetraodontidae</taxon>
        <taxon>Tetraodon</taxon>
    </lineage>
</organism>
<dbReference type="GO" id="GO:0035497">
    <property type="term" value="F:cAMP response element binding"/>
    <property type="evidence" value="ECO:0007669"/>
    <property type="project" value="TreeGrafter"/>
</dbReference>
<dbReference type="SUPFAM" id="SSF57959">
    <property type="entry name" value="Leucine zipper domain"/>
    <property type="match status" value="1"/>
</dbReference>
<dbReference type="GeneTree" id="ENSGT00940000157659"/>
<reference evidence="23" key="1">
    <citation type="journal article" date="2004" name="Nature">
        <title>Genome duplication in the teleost fish Tetraodon nigroviridis reveals the early vertebrate proto-karyotype.</title>
        <authorList>
            <person name="Jaillon O."/>
            <person name="Aury J.-M."/>
            <person name="Brunet F."/>
            <person name="Petit J.-L."/>
            <person name="Stange-Thomann N."/>
            <person name="Mauceli E."/>
            <person name="Bouneau L."/>
            <person name="Fischer C."/>
            <person name="Ozouf-Costaz C."/>
            <person name="Bernot A."/>
            <person name="Nicaud S."/>
            <person name="Jaffe D."/>
            <person name="Fisher S."/>
            <person name="Lutfalla G."/>
            <person name="Dossat C."/>
            <person name="Segurens B."/>
            <person name="Dasilva C."/>
            <person name="Salanoubat M."/>
            <person name="Levy M."/>
            <person name="Boudet N."/>
            <person name="Castellano S."/>
            <person name="Anthouard V."/>
            <person name="Jubin C."/>
            <person name="Castelli V."/>
            <person name="Katinka M."/>
            <person name="Vacherie B."/>
            <person name="Biemont C."/>
            <person name="Skalli Z."/>
            <person name="Cattolico L."/>
            <person name="Poulain J."/>
            <person name="De Berardinis V."/>
            <person name="Cruaud C."/>
            <person name="Duprat S."/>
            <person name="Brottier P."/>
            <person name="Coutanceau J.-P."/>
            <person name="Gouzy J."/>
            <person name="Parra G."/>
            <person name="Lardier G."/>
            <person name="Chapple C."/>
            <person name="McKernan K.J."/>
            <person name="McEwan P."/>
            <person name="Bosak S."/>
            <person name="Kellis M."/>
            <person name="Volff J.-N."/>
            <person name="Guigo R."/>
            <person name="Zody M.C."/>
            <person name="Mesirov J."/>
            <person name="Lindblad-Toh K."/>
            <person name="Birren B."/>
            <person name="Nusbaum C."/>
            <person name="Kahn D."/>
            <person name="Robinson-Rechavi M."/>
            <person name="Laudet V."/>
            <person name="Schachter V."/>
            <person name="Quetier F."/>
            <person name="Saurin W."/>
            <person name="Scarpelli C."/>
            <person name="Wincker P."/>
            <person name="Lander E.S."/>
            <person name="Weissenbach J."/>
            <person name="Roest Crollius H."/>
        </authorList>
    </citation>
    <scope>NUCLEOTIDE SEQUENCE [LARGE SCALE GENOMIC DNA]</scope>
</reference>
<keyword evidence="6" id="KW-0217">Developmental protein</keyword>
<evidence type="ECO:0000256" key="9">
    <source>
        <dbReference type="ARBA" id="ARBA00022968"/>
    </source>
</evidence>
<evidence type="ECO:0000256" key="11">
    <source>
        <dbReference type="ARBA" id="ARBA00023015"/>
    </source>
</evidence>
<evidence type="ECO:0000259" key="21">
    <source>
        <dbReference type="PROSITE" id="PS50217"/>
    </source>
</evidence>
<evidence type="ECO:0000256" key="7">
    <source>
        <dbReference type="ARBA" id="ARBA00022692"/>
    </source>
</evidence>
<evidence type="ECO:0000256" key="5">
    <source>
        <dbReference type="ARBA" id="ARBA00013881"/>
    </source>
</evidence>
<dbReference type="FunCoup" id="H3D533">
    <property type="interactions" value="790"/>
</dbReference>
<keyword evidence="17" id="KW-0834">Unfolded protein response</keyword>
<reference evidence="22" key="3">
    <citation type="submission" date="2025-09" db="UniProtKB">
        <authorList>
            <consortium name="Ensembl"/>
        </authorList>
    </citation>
    <scope>IDENTIFICATION</scope>
</reference>
<evidence type="ECO:0000256" key="8">
    <source>
        <dbReference type="ARBA" id="ARBA00022824"/>
    </source>
</evidence>
<evidence type="ECO:0000256" key="10">
    <source>
        <dbReference type="ARBA" id="ARBA00022989"/>
    </source>
</evidence>
<evidence type="ECO:0000256" key="6">
    <source>
        <dbReference type="ARBA" id="ARBA00022473"/>
    </source>
</evidence>
<dbReference type="PROSITE" id="PS50217">
    <property type="entry name" value="BZIP"/>
    <property type="match status" value="1"/>
</dbReference>
<keyword evidence="11" id="KW-0805">Transcription regulation</keyword>
<dbReference type="GO" id="GO:0060628">
    <property type="term" value="P:regulation of ER to Golgi vesicle-mediated transport"/>
    <property type="evidence" value="ECO:0007669"/>
    <property type="project" value="Ensembl"/>
</dbReference>
<dbReference type="InParanoid" id="H3D533"/>
<dbReference type="GO" id="GO:0005789">
    <property type="term" value="C:endoplasmic reticulum membrane"/>
    <property type="evidence" value="ECO:0007669"/>
    <property type="project" value="UniProtKB-SubCell"/>
</dbReference>